<dbReference type="InterPro" id="IPR013767">
    <property type="entry name" value="PAS_fold"/>
</dbReference>
<name>A0A2P2GWJ4_STREW</name>
<reference evidence="18 19" key="1">
    <citation type="submission" date="2015-05" db="EMBL/GenBank/DDBJ databases">
        <title>Draft Genome assembly of Streptomyces showdoensis.</title>
        <authorList>
            <person name="Thapa K.K."/>
            <person name="Metsa-Ketela M."/>
        </authorList>
    </citation>
    <scope>NUCLEOTIDE SEQUENCE [LARGE SCALE GENOMIC DNA]</scope>
    <source>
        <strain evidence="18 19">ATCC 15227</strain>
    </source>
</reference>
<evidence type="ECO:0000256" key="8">
    <source>
        <dbReference type="ARBA" id="ARBA00022840"/>
    </source>
</evidence>
<keyword evidence="2" id="KW-0597">Phosphoprotein</keyword>
<dbReference type="SMART" id="SM00331">
    <property type="entry name" value="PP2C_SIG"/>
    <property type="match status" value="1"/>
</dbReference>
<comment type="catalytic activity">
    <reaction evidence="12">
        <text>O-phospho-L-seryl-[protein] + H2O = L-seryl-[protein] + phosphate</text>
        <dbReference type="Rhea" id="RHEA:20629"/>
        <dbReference type="Rhea" id="RHEA-COMP:9863"/>
        <dbReference type="Rhea" id="RHEA-COMP:11604"/>
        <dbReference type="ChEBI" id="CHEBI:15377"/>
        <dbReference type="ChEBI" id="CHEBI:29999"/>
        <dbReference type="ChEBI" id="CHEBI:43474"/>
        <dbReference type="ChEBI" id="CHEBI:83421"/>
        <dbReference type="EC" id="3.1.3.16"/>
    </reaction>
</comment>
<dbReference type="Gene3D" id="3.60.40.10">
    <property type="entry name" value="PPM-type phosphatase domain"/>
    <property type="match status" value="1"/>
</dbReference>
<dbReference type="SUPFAM" id="SSF55781">
    <property type="entry name" value="GAF domain-like"/>
    <property type="match status" value="1"/>
</dbReference>
<proteinExistence type="predicted"/>
<comment type="caution">
    <text evidence="18">The sequence shown here is derived from an EMBL/GenBank/DDBJ whole genome shotgun (WGS) entry which is preliminary data.</text>
</comment>
<evidence type="ECO:0000256" key="7">
    <source>
        <dbReference type="ARBA" id="ARBA00022801"/>
    </source>
</evidence>
<dbReference type="Pfam" id="PF07228">
    <property type="entry name" value="SpoIIE"/>
    <property type="match status" value="1"/>
</dbReference>
<dbReference type="SUPFAM" id="SSF55785">
    <property type="entry name" value="PYP-like sensor domain (PAS domain)"/>
    <property type="match status" value="2"/>
</dbReference>
<dbReference type="EMBL" id="LAQS01000004">
    <property type="protein sequence ID" value="KKZ75249.1"/>
    <property type="molecule type" value="Genomic_DNA"/>
</dbReference>
<dbReference type="Pfam" id="PF00989">
    <property type="entry name" value="PAS"/>
    <property type="match status" value="1"/>
</dbReference>
<dbReference type="Gene3D" id="3.30.565.10">
    <property type="entry name" value="Histidine kinase-like ATPase, C-terminal domain"/>
    <property type="match status" value="1"/>
</dbReference>
<dbReference type="InterPro" id="IPR000014">
    <property type="entry name" value="PAS"/>
</dbReference>
<dbReference type="InterPro" id="IPR036890">
    <property type="entry name" value="HATPase_C_sf"/>
</dbReference>
<evidence type="ECO:0000256" key="3">
    <source>
        <dbReference type="ARBA" id="ARBA00022679"/>
    </source>
</evidence>
<dbReference type="SUPFAM" id="SSF55874">
    <property type="entry name" value="ATPase domain of HSP90 chaperone/DNA topoisomerase II/histidine kinase"/>
    <property type="match status" value="1"/>
</dbReference>
<evidence type="ECO:0000256" key="6">
    <source>
        <dbReference type="ARBA" id="ARBA00022777"/>
    </source>
</evidence>
<evidence type="ECO:0000256" key="16">
    <source>
        <dbReference type="SAM" id="MobiDB-lite"/>
    </source>
</evidence>
<protein>
    <recommendedName>
        <fullName evidence="1">protein-serine/threonine phosphatase</fullName>
        <ecNumber evidence="1">3.1.3.16</ecNumber>
    </recommendedName>
    <alternativeName>
        <fullName evidence="15">Protein-serine/threonine phosphatase</fullName>
    </alternativeName>
    <alternativeName>
        <fullName evidence="14">Serine/threonine-protein kinase</fullName>
    </alternativeName>
</protein>
<sequence length="806" mass="84746">MEGLPFTPGADEGGHLGPPPAAFALLDADGVLVGWSPEAEALVGYPAAQVLGRHAADLLVMSHADRDGPGGPHAARDGPEGRRTHPRPRFGGTRSAVVDVRHRSGHTVRVAVTLRPLTPAPDGSPTGRAPSAVLMATELEGLRWWETRQAMLQGLVTQSPVTLTIYGPGARLLWANASSVRELGGDLEASLGRSMTELFPGDVLTTQHMAPPEEFVRQILESGEPVIDVHFRGRAPADPRRERVWSSSYFRLLDGRGEPVGVCEQSIDVTDHYRAQQRLELLAEAGARIGATLDPSGTAAELAKVAVPHYADAVLVDVAAEVLEGEEPQPVTAGGLVRVADTDGEPSAVGERVAYAAGSPQAEGLAAGRTTADAVGAPRRLHVPLIVRGTPLGLVTFVRGDDSEAFDDGDRAVAEELASRTAVCIDNARRYLRERSAAFLLQRSLLPRSLPELSAVEAASRYLPADSHLGAGGDWFDVIPLSGARVGLVVGDVVGHGLGAAAAMGRLRAMVRTLAELDLTPDELLARLNDQVGKDATDRNAKGPDGGGAVGATCVYGIYDPASGTSTWAAAGHPPPAVVPPEGPVGFLRLPPGPPLGVGRLPYEGAEVELGAGSLVVLFTDGLVEARGQGAEVGTARLAAVLGEQRGSSADLVCAHVVAELASDRVRDDATLLVVRTRALDARQVAAWELPPDPSLVARARSMAAEQLGRWGLDDLAFTTELVVSELVTNAIRHASGPIGLRLIRDRSLICEVSDAQHTSPHARYAGNDEEGGRGLFMVSQLTEHWGTRYMPTGKTIWAEQALPVP</sequence>
<keyword evidence="8" id="KW-0067">ATP-binding</keyword>
<gene>
    <name evidence="18" type="ORF">VO63_03805</name>
</gene>
<evidence type="ECO:0000256" key="9">
    <source>
        <dbReference type="ARBA" id="ARBA00022842"/>
    </source>
</evidence>
<feature type="compositionally biased region" description="Basic and acidic residues" evidence="16">
    <location>
        <begin position="63"/>
        <end position="83"/>
    </location>
</feature>
<keyword evidence="19" id="KW-1185">Reference proteome</keyword>
<dbReference type="GO" id="GO:0046872">
    <property type="term" value="F:metal ion binding"/>
    <property type="evidence" value="ECO:0007669"/>
    <property type="project" value="UniProtKB-KW"/>
</dbReference>
<evidence type="ECO:0000313" key="19">
    <source>
        <dbReference type="Proteomes" id="UP000265325"/>
    </source>
</evidence>
<evidence type="ECO:0000313" key="18">
    <source>
        <dbReference type="EMBL" id="KKZ75249.1"/>
    </source>
</evidence>
<evidence type="ECO:0000256" key="11">
    <source>
        <dbReference type="ARBA" id="ARBA00023211"/>
    </source>
</evidence>
<dbReference type="FunFam" id="3.30.565.10:FF:000028">
    <property type="entry name" value="PAS sensor protein"/>
    <property type="match status" value="1"/>
</dbReference>
<evidence type="ECO:0000256" key="12">
    <source>
        <dbReference type="ARBA" id="ARBA00047761"/>
    </source>
</evidence>
<dbReference type="InterPro" id="IPR036457">
    <property type="entry name" value="PPM-type-like_dom_sf"/>
</dbReference>
<dbReference type="CDD" id="cd00130">
    <property type="entry name" value="PAS"/>
    <property type="match status" value="1"/>
</dbReference>
<keyword evidence="11" id="KW-0464">Manganese</keyword>
<dbReference type="Pfam" id="PF13581">
    <property type="entry name" value="HATPase_c_2"/>
    <property type="match status" value="1"/>
</dbReference>
<dbReference type="Pfam" id="PF08448">
    <property type="entry name" value="PAS_4"/>
    <property type="match status" value="1"/>
</dbReference>
<dbReference type="InterPro" id="IPR029016">
    <property type="entry name" value="GAF-like_dom_sf"/>
</dbReference>
<dbReference type="SUPFAM" id="SSF81606">
    <property type="entry name" value="PP2C-like"/>
    <property type="match status" value="1"/>
</dbReference>
<evidence type="ECO:0000256" key="2">
    <source>
        <dbReference type="ARBA" id="ARBA00022553"/>
    </source>
</evidence>
<dbReference type="InterPro" id="IPR052016">
    <property type="entry name" value="Bact_Sigma-Reg"/>
</dbReference>
<dbReference type="Gene3D" id="3.30.450.20">
    <property type="entry name" value="PAS domain"/>
    <property type="match status" value="2"/>
</dbReference>
<evidence type="ECO:0000256" key="14">
    <source>
        <dbReference type="ARBA" id="ARBA00075117"/>
    </source>
</evidence>
<dbReference type="PROSITE" id="PS50112">
    <property type="entry name" value="PAS"/>
    <property type="match status" value="1"/>
</dbReference>
<feature type="region of interest" description="Disordered" evidence="16">
    <location>
        <begin position="63"/>
        <end position="92"/>
    </location>
</feature>
<keyword evidence="6" id="KW-0418">Kinase</keyword>
<keyword evidence="9" id="KW-0460">Magnesium</keyword>
<dbReference type="Proteomes" id="UP000265325">
    <property type="component" value="Unassembled WGS sequence"/>
</dbReference>
<dbReference type="InterPro" id="IPR003594">
    <property type="entry name" value="HATPase_dom"/>
</dbReference>
<dbReference type="InterPro" id="IPR001932">
    <property type="entry name" value="PPM-type_phosphatase-like_dom"/>
</dbReference>
<evidence type="ECO:0000256" key="5">
    <source>
        <dbReference type="ARBA" id="ARBA00022741"/>
    </source>
</evidence>
<keyword evidence="4" id="KW-0479">Metal-binding</keyword>
<keyword evidence="7" id="KW-0378">Hydrolase</keyword>
<dbReference type="GO" id="GO:0004722">
    <property type="term" value="F:protein serine/threonine phosphatase activity"/>
    <property type="evidence" value="ECO:0007669"/>
    <property type="project" value="UniProtKB-EC"/>
</dbReference>
<keyword evidence="3" id="KW-0808">Transferase</keyword>
<dbReference type="PANTHER" id="PTHR43156:SF2">
    <property type="entry name" value="STAGE II SPORULATION PROTEIN E"/>
    <property type="match status" value="1"/>
</dbReference>
<keyword evidence="5" id="KW-0547">Nucleotide-binding</keyword>
<dbReference type="Gene3D" id="3.30.450.40">
    <property type="match status" value="1"/>
</dbReference>
<dbReference type="InterPro" id="IPR035965">
    <property type="entry name" value="PAS-like_dom_sf"/>
</dbReference>
<accession>A0A2P2GWJ4</accession>
<evidence type="ECO:0000256" key="1">
    <source>
        <dbReference type="ARBA" id="ARBA00013081"/>
    </source>
</evidence>
<dbReference type="FunFam" id="3.60.40.10:FF:000005">
    <property type="entry name" value="Serine/threonine protein phosphatase"/>
    <property type="match status" value="1"/>
</dbReference>
<evidence type="ECO:0000256" key="4">
    <source>
        <dbReference type="ARBA" id="ARBA00022723"/>
    </source>
</evidence>
<feature type="domain" description="PAS" evidence="17">
    <location>
        <begin position="25"/>
        <end position="65"/>
    </location>
</feature>
<dbReference type="EC" id="3.1.3.16" evidence="1"/>
<dbReference type="OrthoDB" id="118142at2"/>
<keyword evidence="10" id="KW-0904">Protein phosphatase</keyword>
<dbReference type="RefSeq" id="WP_046906051.1">
    <property type="nucleotide sequence ID" value="NZ_BAAAXG010000002.1"/>
</dbReference>
<dbReference type="GO" id="GO:0006355">
    <property type="term" value="P:regulation of DNA-templated transcription"/>
    <property type="evidence" value="ECO:0007669"/>
    <property type="project" value="InterPro"/>
</dbReference>
<evidence type="ECO:0000256" key="13">
    <source>
        <dbReference type="ARBA" id="ARBA00056274"/>
    </source>
</evidence>
<organism evidence="18 19">
    <name type="scientific">Streptomyces showdoensis</name>
    <dbReference type="NCBI Taxonomy" id="68268"/>
    <lineage>
        <taxon>Bacteria</taxon>
        <taxon>Bacillati</taxon>
        <taxon>Actinomycetota</taxon>
        <taxon>Actinomycetes</taxon>
        <taxon>Kitasatosporales</taxon>
        <taxon>Streptomycetaceae</taxon>
        <taxon>Streptomyces</taxon>
    </lineage>
</organism>
<dbReference type="GO" id="GO:0016301">
    <property type="term" value="F:kinase activity"/>
    <property type="evidence" value="ECO:0007669"/>
    <property type="project" value="UniProtKB-KW"/>
</dbReference>
<evidence type="ECO:0000259" key="17">
    <source>
        <dbReference type="PROSITE" id="PS50112"/>
    </source>
</evidence>
<dbReference type="SMART" id="SM00091">
    <property type="entry name" value="PAS"/>
    <property type="match status" value="2"/>
</dbReference>
<dbReference type="InterPro" id="IPR013656">
    <property type="entry name" value="PAS_4"/>
</dbReference>
<comment type="function">
    <text evidence="13">Primarily acts as an independent SigF regulator that is sensitive to the osmosensory signal, mediating the cross talk of PknD with the SigF regulon. Possesses both phosphatase and kinase activities. The kinase domain functions as a classic anti-sigma factor-like kinase to phosphorylate the anti-anti-sigma factor domain at the canonical regulatory site, and the phosphatase domain antagonizes this activity.</text>
</comment>
<dbReference type="AlphaFoldDB" id="A0A2P2GWJ4"/>
<dbReference type="GO" id="GO:0005524">
    <property type="term" value="F:ATP binding"/>
    <property type="evidence" value="ECO:0007669"/>
    <property type="project" value="UniProtKB-KW"/>
</dbReference>
<dbReference type="PANTHER" id="PTHR43156">
    <property type="entry name" value="STAGE II SPORULATION PROTEIN E-RELATED"/>
    <property type="match status" value="1"/>
</dbReference>
<evidence type="ECO:0000256" key="10">
    <source>
        <dbReference type="ARBA" id="ARBA00022912"/>
    </source>
</evidence>
<evidence type="ECO:0000256" key="15">
    <source>
        <dbReference type="ARBA" id="ARBA00081350"/>
    </source>
</evidence>
<dbReference type="CDD" id="cd16936">
    <property type="entry name" value="HATPase_RsbW-like"/>
    <property type="match status" value="1"/>
</dbReference>